<evidence type="ECO:0000256" key="4">
    <source>
        <dbReference type="ARBA" id="ARBA00010281"/>
    </source>
</evidence>
<comment type="similarity">
    <text evidence="4 11">Belongs to the glycosyltransferase 1 family. Bacterial/plant glycogen synthase subfamily.</text>
</comment>
<reference evidence="14" key="1">
    <citation type="submission" date="2018-07" db="EMBL/GenBank/DDBJ databases">
        <title>Genome assembly of strain Ka43.</title>
        <authorList>
            <person name="Kukolya J."/>
            <person name="Nagy I."/>
            <person name="Horvath B."/>
            <person name="Toth A."/>
        </authorList>
    </citation>
    <scope>NUCLEOTIDE SEQUENCE</scope>
    <source>
        <strain evidence="14">KB43</strain>
    </source>
</reference>
<comment type="function">
    <text evidence="2 11">Synthesizes alpha-1,4-glucan chains using ADP-glucose.</text>
</comment>
<dbReference type="HAMAP" id="MF_00484">
    <property type="entry name" value="Glycogen_synth"/>
    <property type="match status" value="1"/>
</dbReference>
<feature type="domain" description="Starch synthase catalytic" evidence="13">
    <location>
        <begin position="3"/>
        <end position="239"/>
    </location>
</feature>
<keyword evidence="7 11" id="KW-0328">Glycosyltransferase</keyword>
<dbReference type="EMBL" id="PRDL01000001">
    <property type="protein sequence ID" value="MBE8717533.1"/>
    <property type="molecule type" value="Genomic_DNA"/>
</dbReference>
<evidence type="ECO:0000256" key="5">
    <source>
        <dbReference type="ARBA" id="ARBA00012588"/>
    </source>
</evidence>
<dbReference type="Pfam" id="PF08323">
    <property type="entry name" value="Glyco_transf_5"/>
    <property type="match status" value="1"/>
</dbReference>
<dbReference type="GO" id="GO:0005978">
    <property type="term" value="P:glycogen biosynthetic process"/>
    <property type="evidence" value="ECO:0007669"/>
    <property type="project" value="UniProtKB-UniRule"/>
</dbReference>
<evidence type="ECO:0000256" key="3">
    <source>
        <dbReference type="ARBA" id="ARBA00004964"/>
    </source>
</evidence>
<feature type="domain" description="Glycosyl transferase family 1" evidence="12">
    <location>
        <begin position="287"/>
        <end position="455"/>
    </location>
</feature>
<comment type="pathway">
    <text evidence="3 11">Glycan biosynthesis; glycogen biosynthesis.</text>
</comment>
<keyword evidence="9 11" id="KW-0320">Glycogen biosynthesis</keyword>
<dbReference type="InterPro" id="IPR013534">
    <property type="entry name" value="Starch_synth_cat_dom"/>
</dbReference>
<gene>
    <name evidence="11" type="primary">glgA</name>
    <name evidence="14" type="ORF">C4F51_10055</name>
</gene>
<evidence type="ECO:0000313" key="15">
    <source>
        <dbReference type="Proteomes" id="UP000652567"/>
    </source>
</evidence>
<dbReference type="InterPro" id="IPR011835">
    <property type="entry name" value="GS/SS"/>
</dbReference>
<name>A0A928V2E6_9GAMM</name>
<dbReference type="PANTHER" id="PTHR45825">
    <property type="entry name" value="GRANULE-BOUND STARCH SYNTHASE 1, CHLOROPLASTIC/AMYLOPLASTIC"/>
    <property type="match status" value="1"/>
</dbReference>
<evidence type="ECO:0000313" key="14">
    <source>
        <dbReference type="EMBL" id="MBE8717533.1"/>
    </source>
</evidence>
<dbReference type="Gene3D" id="3.40.50.2000">
    <property type="entry name" value="Glycogen Phosphorylase B"/>
    <property type="match status" value="2"/>
</dbReference>
<evidence type="ECO:0000256" key="10">
    <source>
        <dbReference type="ARBA" id="ARBA00031722"/>
    </source>
</evidence>
<dbReference type="GO" id="GO:0004373">
    <property type="term" value="F:alpha-1,4-glucan glucosyltransferase (UDP-glucose donor) activity"/>
    <property type="evidence" value="ECO:0007669"/>
    <property type="project" value="InterPro"/>
</dbReference>
<dbReference type="AlphaFoldDB" id="A0A928V2E6"/>
<evidence type="ECO:0000256" key="2">
    <source>
        <dbReference type="ARBA" id="ARBA00002764"/>
    </source>
</evidence>
<dbReference type="PANTHER" id="PTHR45825:SF11">
    <property type="entry name" value="ALPHA AMYLASE DOMAIN-CONTAINING PROTEIN"/>
    <property type="match status" value="1"/>
</dbReference>
<proteinExistence type="inferred from homology"/>
<dbReference type="NCBIfam" id="TIGR02095">
    <property type="entry name" value="glgA"/>
    <property type="match status" value="1"/>
</dbReference>
<feature type="binding site" evidence="11">
    <location>
        <position position="16"/>
    </location>
    <ligand>
        <name>ADP-alpha-D-glucose</name>
        <dbReference type="ChEBI" id="CHEBI:57498"/>
    </ligand>
</feature>
<evidence type="ECO:0000256" key="8">
    <source>
        <dbReference type="ARBA" id="ARBA00022679"/>
    </source>
</evidence>
<protein>
    <recommendedName>
        <fullName evidence="6 11">Glycogen synthase</fullName>
        <ecNumber evidence="5 11">2.4.1.21</ecNumber>
    </recommendedName>
    <alternativeName>
        <fullName evidence="10 11">Starch [bacterial glycogen] synthase</fullName>
    </alternativeName>
</protein>
<evidence type="ECO:0000256" key="6">
    <source>
        <dbReference type="ARBA" id="ARBA00019935"/>
    </source>
</evidence>
<evidence type="ECO:0000259" key="12">
    <source>
        <dbReference type="Pfam" id="PF00534"/>
    </source>
</evidence>
<organism evidence="14 15">
    <name type="scientific">Cellvibrio polysaccharolyticus</name>
    <dbReference type="NCBI Taxonomy" id="2082724"/>
    <lineage>
        <taxon>Bacteria</taxon>
        <taxon>Pseudomonadati</taxon>
        <taxon>Pseudomonadota</taxon>
        <taxon>Gammaproteobacteria</taxon>
        <taxon>Cellvibrionales</taxon>
        <taxon>Cellvibrionaceae</taxon>
        <taxon>Cellvibrio</taxon>
    </lineage>
</organism>
<dbReference type="EC" id="2.4.1.21" evidence="5 11"/>
<sequence>MTKVLFVTSEVYPLSKTGGLGDVSASLPTALSRQSVDIRVLVPAYASSMRIAQEIGIKPLMTMTVNNQLVTLHETRLPGTRVKVWLMDVPAFSQREGNFYCGPDGHDWFDNAERYFLFCRVAEELAMNRTPIDWQPDILHANDWQTGLIAPLLSEQAGRPATVFTIHNLAYRGEFSRDTFFRLPLPESWWNSERLEFFGKLAFIKGGLVFSDKITTVSPSYAYEIQTPLYGWGLDGLLRARQYNIEGILNGVDVQEWNPATDPHLTKKYSRFTLADKKINKRAMQERFGLEVSDDIPVAGFVGRMVYQKGIDLILYALPELLRNKKCQLVALGNGERHYEEALQHLASQFPGQVAMTAGYSEEMAHQIEAGADIFLMPSAYEPCGLNQMYSLRYGTVPVVHAVGGLKDTIDNYDGDNITHANGFDFHDFNGDQFRYSLQRAIDAWHDPELWQHLQRNGMKQDLSWKRSAQRYQAMYQQLIAAKEPTHAEPIIVELNPALNEPTPIRKKVSGATRLIKKQELRHEPPPLLAK</sequence>
<comment type="caution">
    <text evidence="14">The sequence shown here is derived from an EMBL/GenBank/DDBJ whole genome shotgun (WGS) entry which is preliminary data.</text>
</comment>
<dbReference type="NCBIfam" id="NF001899">
    <property type="entry name" value="PRK00654.1-2"/>
    <property type="match status" value="1"/>
</dbReference>
<evidence type="ECO:0000256" key="7">
    <source>
        <dbReference type="ARBA" id="ARBA00022676"/>
    </source>
</evidence>
<dbReference type="SUPFAM" id="SSF53756">
    <property type="entry name" value="UDP-Glycosyltransferase/glycogen phosphorylase"/>
    <property type="match status" value="1"/>
</dbReference>
<dbReference type="CDD" id="cd03791">
    <property type="entry name" value="GT5_Glycogen_synthase_DULL1-like"/>
    <property type="match status" value="1"/>
</dbReference>
<dbReference type="RefSeq" id="WP_193909437.1">
    <property type="nucleotide sequence ID" value="NZ_PRDL01000001.1"/>
</dbReference>
<dbReference type="InterPro" id="IPR001296">
    <property type="entry name" value="Glyco_trans_1"/>
</dbReference>
<dbReference type="Pfam" id="PF00534">
    <property type="entry name" value="Glycos_transf_1"/>
    <property type="match status" value="1"/>
</dbReference>
<evidence type="ECO:0000259" key="13">
    <source>
        <dbReference type="Pfam" id="PF08323"/>
    </source>
</evidence>
<dbReference type="Proteomes" id="UP000652567">
    <property type="component" value="Unassembled WGS sequence"/>
</dbReference>
<comment type="catalytic activity">
    <reaction evidence="1 11">
        <text>[(1-&gt;4)-alpha-D-glucosyl](n) + ADP-alpha-D-glucose = [(1-&gt;4)-alpha-D-glucosyl](n+1) + ADP + H(+)</text>
        <dbReference type="Rhea" id="RHEA:18189"/>
        <dbReference type="Rhea" id="RHEA-COMP:9584"/>
        <dbReference type="Rhea" id="RHEA-COMP:9587"/>
        <dbReference type="ChEBI" id="CHEBI:15378"/>
        <dbReference type="ChEBI" id="CHEBI:15444"/>
        <dbReference type="ChEBI" id="CHEBI:57498"/>
        <dbReference type="ChEBI" id="CHEBI:456216"/>
        <dbReference type="EC" id="2.4.1.21"/>
    </reaction>
</comment>
<evidence type="ECO:0000256" key="1">
    <source>
        <dbReference type="ARBA" id="ARBA00001478"/>
    </source>
</evidence>
<evidence type="ECO:0000256" key="9">
    <source>
        <dbReference type="ARBA" id="ARBA00023056"/>
    </source>
</evidence>
<accession>A0A928V2E6</accession>
<keyword evidence="15" id="KW-1185">Reference proteome</keyword>
<evidence type="ECO:0000256" key="11">
    <source>
        <dbReference type="HAMAP-Rule" id="MF_00484"/>
    </source>
</evidence>
<dbReference type="GO" id="GO:0009011">
    <property type="term" value="F:alpha-1,4-glucan glucosyltransferase (ADP-glucose donor) activity"/>
    <property type="evidence" value="ECO:0007669"/>
    <property type="project" value="UniProtKB-UniRule"/>
</dbReference>
<keyword evidence="8 11" id="KW-0808">Transferase</keyword>